<feature type="region of interest" description="Disordered" evidence="1">
    <location>
        <begin position="46"/>
        <end position="69"/>
    </location>
</feature>
<feature type="compositionally biased region" description="Low complexity" evidence="1">
    <location>
        <begin position="49"/>
        <end position="59"/>
    </location>
</feature>
<dbReference type="OrthoDB" id="4940976at2759"/>
<accession>A0A167Y406</accession>
<evidence type="ECO:0000256" key="1">
    <source>
        <dbReference type="SAM" id="MobiDB-lite"/>
    </source>
</evidence>
<keyword evidence="3" id="KW-1185">Reference proteome</keyword>
<protein>
    <submittedName>
        <fullName evidence="2">Uncharacterized protein</fullName>
    </submittedName>
</protein>
<comment type="caution">
    <text evidence="2">The sequence shown here is derived from an EMBL/GenBank/DDBJ whole genome shotgun (WGS) entry which is preliminary data.</text>
</comment>
<dbReference type="Proteomes" id="UP000078544">
    <property type="component" value="Unassembled WGS sequence"/>
</dbReference>
<evidence type="ECO:0000313" key="2">
    <source>
        <dbReference type="EMBL" id="KZZ90835.1"/>
    </source>
</evidence>
<proteinExistence type="predicted"/>
<dbReference type="EMBL" id="AZGY01000020">
    <property type="protein sequence ID" value="KZZ90835.1"/>
    <property type="molecule type" value="Genomic_DNA"/>
</dbReference>
<sequence length="69" mass="7440">MPSVTECQQNFDEISAIRQAAKSDYTVSNARKREIADEYRAAAEERRAASAAAMARGAAQKPPPSARAT</sequence>
<gene>
    <name evidence="2" type="ORF">AAL_07061</name>
</gene>
<dbReference type="AlphaFoldDB" id="A0A167Y406"/>
<evidence type="ECO:0000313" key="3">
    <source>
        <dbReference type="Proteomes" id="UP000078544"/>
    </source>
</evidence>
<organism evidence="2 3">
    <name type="scientific">Moelleriella libera RCEF 2490</name>
    <dbReference type="NCBI Taxonomy" id="1081109"/>
    <lineage>
        <taxon>Eukaryota</taxon>
        <taxon>Fungi</taxon>
        <taxon>Dikarya</taxon>
        <taxon>Ascomycota</taxon>
        <taxon>Pezizomycotina</taxon>
        <taxon>Sordariomycetes</taxon>
        <taxon>Hypocreomycetidae</taxon>
        <taxon>Hypocreales</taxon>
        <taxon>Clavicipitaceae</taxon>
        <taxon>Moelleriella</taxon>
    </lineage>
</organism>
<reference evidence="2 3" key="1">
    <citation type="journal article" date="2016" name="Genome Biol. Evol.">
        <title>Divergent and convergent evolution of fungal pathogenicity.</title>
        <authorList>
            <person name="Shang Y."/>
            <person name="Xiao G."/>
            <person name="Zheng P."/>
            <person name="Cen K."/>
            <person name="Zhan S."/>
            <person name="Wang C."/>
        </authorList>
    </citation>
    <scope>NUCLEOTIDE SEQUENCE [LARGE SCALE GENOMIC DNA]</scope>
    <source>
        <strain evidence="2 3">RCEF 2490</strain>
    </source>
</reference>
<name>A0A167Y406_9HYPO</name>